<organism evidence="1 2">
    <name type="scientific">Consotaella salsifontis</name>
    <dbReference type="NCBI Taxonomy" id="1365950"/>
    <lineage>
        <taxon>Bacteria</taxon>
        <taxon>Pseudomonadati</taxon>
        <taxon>Pseudomonadota</taxon>
        <taxon>Alphaproteobacteria</taxon>
        <taxon>Hyphomicrobiales</taxon>
        <taxon>Aurantimonadaceae</taxon>
        <taxon>Consotaella</taxon>
    </lineage>
</organism>
<evidence type="ECO:0000313" key="2">
    <source>
        <dbReference type="Proteomes" id="UP000190135"/>
    </source>
</evidence>
<evidence type="ECO:0008006" key="3">
    <source>
        <dbReference type="Google" id="ProtNLM"/>
    </source>
</evidence>
<dbReference type="Proteomes" id="UP000190135">
    <property type="component" value="Unassembled WGS sequence"/>
</dbReference>
<evidence type="ECO:0000313" key="1">
    <source>
        <dbReference type="EMBL" id="SKA37018.1"/>
    </source>
</evidence>
<name>A0A1T4TA20_9HYPH</name>
<protein>
    <recommendedName>
        <fullName evidence="3">DUF1127 domain-containing protein</fullName>
    </recommendedName>
</protein>
<gene>
    <name evidence="1" type="ORF">SAMN05428963_12149</name>
</gene>
<dbReference type="RefSeq" id="WP_165690930.1">
    <property type="nucleotide sequence ID" value="NZ_FUXL01000021.1"/>
</dbReference>
<dbReference type="EMBL" id="FUXL01000021">
    <property type="protein sequence ID" value="SKA37018.1"/>
    <property type="molecule type" value="Genomic_DNA"/>
</dbReference>
<reference evidence="1 2" key="1">
    <citation type="submission" date="2017-02" db="EMBL/GenBank/DDBJ databases">
        <authorList>
            <person name="Peterson S.W."/>
        </authorList>
    </citation>
    <scope>NUCLEOTIDE SEQUENCE [LARGE SCALE GENOMIC DNA]</scope>
    <source>
        <strain evidence="1 2">USBA 369</strain>
    </source>
</reference>
<keyword evidence="2" id="KW-1185">Reference proteome</keyword>
<proteinExistence type="predicted"/>
<dbReference type="AlphaFoldDB" id="A0A1T4TA20"/>
<sequence>MSAMSRIASFGRILGAARRVSSDIECRRNPDARDLRELGIDPSRFQAWK</sequence>
<accession>A0A1T4TA20</accession>